<dbReference type="EMBL" id="BAAATA010000004">
    <property type="protein sequence ID" value="GAA2475467.1"/>
    <property type="molecule type" value="Genomic_DNA"/>
</dbReference>
<protein>
    <submittedName>
        <fullName evidence="2">Uncharacterized protein</fullName>
    </submittedName>
</protein>
<dbReference type="Proteomes" id="UP001501358">
    <property type="component" value="Unassembled WGS sequence"/>
</dbReference>
<dbReference type="RefSeq" id="WP_385447815.1">
    <property type="nucleotide sequence ID" value="NZ_BAAATA010000004.1"/>
</dbReference>
<evidence type="ECO:0000313" key="3">
    <source>
        <dbReference type="Proteomes" id="UP001501358"/>
    </source>
</evidence>
<feature type="region of interest" description="Disordered" evidence="1">
    <location>
        <begin position="1"/>
        <end position="33"/>
    </location>
</feature>
<evidence type="ECO:0000313" key="2">
    <source>
        <dbReference type="EMBL" id="GAA2475467.1"/>
    </source>
</evidence>
<proteinExistence type="predicted"/>
<reference evidence="2 3" key="1">
    <citation type="journal article" date="2019" name="Int. J. Syst. Evol. Microbiol.">
        <title>The Global Catalogue of Microorganisms (GCM) 10K type strain sequencing project: providing services to taxonomists for standard genome sequencing and annotation.</title>
        <authorList>
            <consortium name="The Broad Institute Genomics Platform"/>
            <consortium name="The Broad Institute Genome Sequencing Center for Infectious Disease"/>
            <person name="Wu L."/>
            <person name="Ma J."/>
        </authorList>
    </citation>
    <scope>NUCLEOTIDE SEQUENCE [LARGE SCALE GENOMIC DNA]</scope>
    <source>
        <strain evidence="2 3">JCM 6307</strain>
    </source>
</reference>
<comment type="caution">
    <text evidence="2">The sequence shown here is derived from an EMBL/GenBank/DDBJ whole genome shotgun (WGS) entry which is preliminary data.</text>
</comment>
<organism evidence="2 3">
    <name type="scientific">Streptomyces thermolineatus</name>
    <dbReference type="NCBI Taxonomy" id="44033"/>
    <lineage>
        <taxon>Bacteria</taxon>
        <taxon>Bacillati</taxon>
        <taxon>Actinomycetota</taxon>
        <taxon>Actinomycetes</taxon>
        <taxon>Kitasatosporales</taxon>
        <taxon>Streptomycetaceae</taxon>
        <taxon>Streptomyces</taxon>
    </lineage>
</organism>
<keyword evidence="3" id="KW-1185">Reference proteome</keyword>
<accession>A0ABN3L090</accession>
<evidence type="ECO:0000256" key="1">
    <source>
        <dbReference type="SAM" id="MobiDB-lite"/>
    </source>
</evidence>
<name>A0ABN3L090_9ACTN</name>
<sequence>MTEIDGSWSRVPGNATGWLAELDPDHGSTGFEPPRRPDAAWLLHAMYVWEDGPVATTHDHVHRSVREAGLADGSPSSDAPAERGVEALLAGAVVTGTGLGRSGHPGPGWRRLRWSELADRLGEPPVPRGEYPGRRCLRAARPTGSWSAAIEPPAEGGLDREGWRRLVQLLALHSPAGSETRCRAFYSPLLTADWEHETVLAGRLGDAVALYDHPGMPSCPTNFWAEDRSWVVHCHWDLWGTKVAGPRPLVRDLLGDPDLEALRLPWTS</sequence>
<gene>
    <name evidence="2" type="ORF">GCM10010406_09440</name>
</gene>